<name>A0ACB8VA35_9TELE</name>
<keyword evidence="2" id="KW-1185">Reference proteome</keyword>
<accession>A0ACB8VA35</accession>
<dbReference type="Proteomes" id="UP000831701">
    <property type="component" value="Chromosome 24"/>
</dbReference>
<evidence type="ECO:0000313" key="1">
    <source>
        <dbReference type="EMBL" id="KAI3351398.1"/>
    </source>
</evidence>
<evidence type="ECO:0000313" key="2">
    <source>
        <dbReference type="Proteomes" id="UP000831701"/>
    </source>
</evidence>
<organism evidence="1 2">
    <name type="scientific">Scortum barcoo</name>
    <name type="common">barcoo grunter</name>
    <dbReference type="NCBI Taxonomy" id="214431"/>
    <lineage>
        <taxon>Eukaryota</taxon>
        <taxon>Metazoa</taxon>
        <taxon>Chordata</taxon>
        <taxon>Craniata</taxon>
        <taxon>Vertebrata</taxon>
        <taxon>Euteleostomi</taxon>
        <taxon>Actinopterygii</taxon>
        <taxon>Neopterygii</taxon>
        <taxon>Teleostei</taxon>
        <taxon>Neoteleostei</taxon>
        <taxon>Acanthomorphata</taxon>
        <taxon>Eupercaria</taxon>
        <taxon>Centrarchiformes</taxon>
        <taxon>Terapontoidei</taxon>
        <taxon>Terapontidae</taxon>
        <taxon>Scortum</taxon>
    </lineage>
</organism>
<proteinExistence type="predicted"/>
<gene>
    <name evidence="1" type="ORF">L3Q82_020213</name>
</gene>
<reference evidence="1" key="1">
    <citation type="submission" date="2022-04" db="EMBL/GenBank/DDBJ databases">
        <title>Jade perch genome.</title>
        <authorList>
            <person name="Chao B."/>
        </authorList>
    </citation>
    <scope>NUCLEOTIDE SEQUENCE</scope>
    <source>
        <strain evidence="1">CB-2022</strain>
    </source>
</reference>
<dbReference type="EMBL" id="CM041554">
    <property type="protein sequence ID" value="KAI3351398.1"/>
    <property type="molecule type" value="Genomic_DNA"/>
</dbReference>
<protein>
    <submittedName>
        <fullName evidence="1">Uncharacterized protein</fullName>
    </submittedName>
</protein>
<sequence>MNVCVLVRTLVLGLSLVLTVCVARSPYQAVLQHSRIRGRQQGPNVCAMQQLKGTDKKYFTNCKQWYHRKICGKPTVITYECCPGYERIPGEKGCPAALPLVNIYNTLGAVGASTTQMYSDRAKLREEIEGPGSFTFFAPSNEAWAALPTEILDALVSNVNIELLNALHYHMVNRRLTSEELRHGSSFASMYQDFHVHIHHYSNGIVTVNCARLIKPDQHATNGIVHVVDRVITAISNNVHTLIDIDDDLETLRTAMAAAGLTAMLENEGQYTIFAPTNEAFEKIPQETLNRILGDPVALRDLLNYHILKHMQCAESIVSGTPMETLQGTMLEVGCDGDQMTLNGKAIITKKDQLGTNGVIHYINELLIPDSAKVLLELAEGSSVATATRLFVEAGLTPHLTGSEALTMLAPLDDAFKGNDFVRQRDTMTPDRRKLMTNHLLKEQLSSKSLYHGQELETLGGLKLRVFVYRNNLCIENACIAAHDKTGRYATMFTVDKVLTPPMGTVMDVLKADDRFSLLVGAVQTAGMTELLNQQGALTFFAPTNDAFNALSPTELNRLMRNRQELAGVLRYHLGEGMLVSGGVGSHTRLQPLQGEKLELGMRNYTVYVNKVPVADADLMATNGVVHGVNSIIKPLPPKVEREQADGPAAPLRSAASSRVRARWTTDHQGPFSTTHTVNTGPGAGSGPDSDDLFQKVVRSRSSRTMNQSQCSQQYTVYLQSFISRPCVRMFSSLKLRVGEVLLPGDEFSFDTADRLSLTEAVKAEKVVCGPGLRRSGDRLLVCKSGVLRHKEPNMFWMDSQQRRYVPAKGESIIGIVTVKSGDVFKVDFGGSEQASLSYLAFEGATKRNRPNVQVGDLVFAQFVLANKDMEPELVCVDSSGRANGMGVFGGGGLLFSVSLGLVRRFEPPQTEILTDLQQLFPCELVVGMNGRLWVKSSTVQQTLVISNLLQSCDTMTAQQRQQLFRRVAQGAL</sequence>
<comment type="caution">
    <text evidence="1">The sequence shown here is derived from an EMBL/GenBank/DDBJ whole genome shotgun (WGS) entry which is preliminary data.</text>
</comment>